<dbReference type="EMBL" id="JBHSED010000018">
    <property type="protein sequence ID" value="MFC4304094.1"/>
    <property type="molecule type" value="Genomic_DNA"/>
</dbReference>
<evidence type="ECO:0000313" key="3">
    <source>
        <dbReference type="Proteomes" id="UP001595755"/>
    </source>
</evidence>
<evidence type="ECO:0000313" key="2">
    <source>
        <dbReference type="EMBL" id="MFC4304094.1"/>
    </source>
</evidence>
<dbReference type="RefSeq" id="WP_204604729.1">
    <property type="nucleotide sequence ID" value="NZ_JBHSED010000018.1"/>
</dbReference>
<dbReference type="SUPFAM" id="SSF49265">
    <property type="entry name" value="Fibronectin type III"/>
    <property type="match status" value="1"/>
</dbReference>
<dbReference type="Gene3D" id="2.60.40.10">
    <property type="entry name" value="Immunoglobulins"/>
    <property type="match status" value="1"/>
</dbReference>
<feature type="domain" description="Fibronectin type-III" evidence="1">
    <location>
        <begin position="46"/>
        <end position="134"/>
    </location>
</feature>
<dbReference type="PROSITE" id="PS50853">
    <property type="entry name" value="FN3"/>
    <property type="match status" value="1"/>
</dbReference>
<dbReference type="InterPro" id="IPR013783">
    <property type="entry name" value="Ig-like_fold"/>
</dbReference>
<accession>A0ABV8SCI9</accession>
<name>A0ABV8SCI9_9BACL</name>
<organism evidence="2 3">
    <name type="scientific">Cohnella boryungensis</name>
    <dbReference type="NCBI Taxonomy" id="768479"/>
    <lineage>
        <taxon>Bacteria</taxon>
        <taxon>Bacillati</taxon>
        <taxon>Bacillota</taxon>
        <taxon>Bacilli</taxon>
        <taxon>Bacillales</taxon>
        <taxon>Paenibacillaceae</taxon>
        <taxon>Cohnella</taxon>
    </lineage>
</organism>
<dbReference type="InterPro" id="IPR036116">
    <property type="entry name" value="FN3_sf"/>
</dbReference>
<proteinExistence type="predicted"/>
<comment type="caution">
    <text evidence="2">The sequence shown here is derived from an EMBL/GenBank/DDBJ whole genome shotgun (WGS) entry which is preliminary data.</text>
</comment>
<reference evidence="3" key="1">
    <citation type="journal article" date="2019" name="Int. J. Syst. Evol. Microbiol.">
        <title>The Global Catalogue of Microorganisms (GCM) 10K type strain sequencing project: providing services to taxonomists for standard genome sequencing and annotation.</title>
        <authorList>
            <consortium name="The Broad Institute Genomics Platform"/>
            <consortium name="The Broad Institute Genome Sequencing Center for Infectious Disease"/>
            <person name="Wu L."/>
            <person name="Ma J."/>
        </authorList>
    </citation>
    <scope>NUCLEOTIDE SEQUENCE [LARGE SCALE GENOMIC DNA]</scope>
    <source>
        <strain evidence="3">CGMCC 4.1641</strain>
    </source>
</reference>
<sequence length="347" mass="37135">MNGAVTGLSKTITVKSAGTYNFTVYPNNSSGNGAGSSKAFTVDTPVPNAPTIEARIEGGFQVSWNSIPNVTMYQLEYKPHVNSVWNTLTTSASTASLSLGQWGLDYDLRVRASLNAGSTYGNWSSTTIALTNPKKPTLSGVYNSGSSTVTLTVGGLSGSDSRFDIVLVEMKRRSDNALIETKSTTVNGGQVQFAQYTSSQIKLYYFRAYSRKESLYGAGTVYSLGYSEEVAFSRPNNFSWSHAGIHPVTNAIVSGPLKIQGYGFYATAAEWNSLISRVLEFREYKGLGGFSYNSAVQGEPPRAAQFKQVRNAIAAMNSSGLPAEKNAGDPITAADFNALVSCLNAIN</sequence>
<dbReference type="Proteomes" id="UP001595755">
    <property type="component" value="Unassembled WGS sequence"/>
</dbReference>
<evidence type="ECO:0000259" key="1">
    <source>
        <dbReference type="PROSITE" id="PS50853"/>
    </source>
</evidence>
<dbReference type="InterPro" id="IPR003961">
    <property type="entry name" value="FN3_dom"/>
</dbReference>
<gene>
    <name evidence="2" type="ORF">ACFO1S_11705</name>
</gene>
<protein>
    <recommendedName>
        <fullName evidence="1">Fibronectin type-III domain-containing protein</fullName>
    </recommendedName>
</protein>
<keyword evidence="3" id="KW-1185">Reference proteome</keyword>
<dbReference type="CDD" id="cd00063">
    <property type="entry name" value="FN3"/>
    <property type="match status" value="1"/>
</dbReference>